<dbReference type="PRINTS" id="PR00344">
    <property type="entry name" value="BCTRLSENSOR"/>
</dbReference>
<feature type="domain" description="PAC" evidence="9">
    <location>
        <begin position="91"/>
        <end position="144"/>
    </location>
</feature>
<dbReference type="RefSeq" id="WP_013445671.1">
    <property type="nucleotide sequence ID" value="NC_014734.1"/>
</dbReference>
<dbReference type="InterPro" id="IPR035965">
    <property type="entry name" value="PAS-like_dom_sf"/>
</dbReference>
<dbReference type="InterPro" id="IPR003594">
    <property type="entry name" value="HATPase_dom"/>
</dbReference>
<evidence type="ECO:0000256" key="3">
    <source>
        <dbReference type="ARBA" id="ARBA00022553"/>
    </source>
</evidence>
<dbReference type="GO" id="GO:0000155">
    <property type="term" value="F:phosphorelay sensor kinase activity"/>
    <property type="evidence" value="ECO:0007669"/>
    <property type="project" value="InterPro"/>
</dbReference>
<dbReference type="CDD" id="cd00130">
    <property type="entry name" value="PAS"/>
    <property type="match status" value="5"/>
</dbReference>
<keyword evidence="5 10" id="KW-0418">Kinase</keyword>
<dbReference type="SMART" id="SM00388">
    <property type="entry name" value="HisKA"/>
    <property type="match status" value="1"/>
</dbReference>
<evidence type="ECO:0000256" key="4">
    <source>
        <dbReference type="ARBA" id="ARBA00022679"/>
    </source>
</evidence>
<name>E4T6F8_PALPW</name>
<dbReference type="SMART" id="SM00091">
    <property type="entry name" value="PAS"/>
    <property type="match status" value="6"/>
</dbReference>
<dbReference type="InterPro" id="IPR003661">
    <property type="entry name" value="HisK_dim/P_dom"/>
</dbReference>
<dbReference type="PROSITE" id="PS50112">
    <property type="entry name" value="PAS"/>
    <property type="match status" value="4"/>
</dbReference>
<dbReference type="PROSITE" id="PS50109">
    <property type="entry name" value="HIS_KIN"/>
    <property type="match status" value="1"/>
</dbReference>
<dbReference type="InterPro" id="IPR000014">
    <property type="entry name" value="PAS"/>
</dbReference>
<evidence type="ECO:0000256" key="6">
    <source>
        <dbReference type="SAM" id="Coils"/>
    </source>
</evidence>
<dbReference type="SMART" id="SM00086">
    <property type="entry name" value="PAC"/>
    <property type="match status" value="6"/>
</dbReference>
<keyword evidence="6" id="KW-0175">Coiled coil</keyword>
<dbReference type="Gene3D" id="3.30.565.10">
    <property type="entry name" value="Histidine kinase-like ATPase, C-terminal domain"/>
    <property type="match status" value="1"/>
</dbReference>
<evidence type="ECO:0000259" key="8">
    <source>
        <dbReference type="PROSITE" id="PS50112"/>
    </source>
</evidence>
<protein>
    <recommendedName>
        <fullName evidence="2">histidine kinase</fullName>
        <ecNumber evidence="2">2.7.13.3</ecNumber>
    </recommendedName>
</protein>
<dbReference type="STRING" id="694427.Palpr_2166"/>
<feature type="domain" description="PAC" evidence="9">
    <location>
        <begin position="465"/>
        <end position="518"/>
    </location>
</feature>
<feature type="domain" description="PAS" evidence="8">
    <location>
        <begin position="416"/>
        <end position="443"/>
    </location>
</feature>
<proteinExistence type="predicted"/>
<dbReference type="Pfam" id="PF13188">
    <property type="entry name" value="PAS_8"/>
    <property type="match status" value="1"/>
</dbReference>
<dbReference type="InterPro" id="IPR004358">
    <property type="entry name" value="Sig_transdc_His_kin-like_C"/>
</dbReference>
<dbReference type="InterPro" id="IPR001610">
    <property type="entry name" value="PAC"/>
</dbReference>
<dbReference type="InterPro" id="IPR036890">
    <property type="entry name" value="HATPase_C_sf"/>
</dbReference>
<dbReference type="HOGENOM" id="CLU_286935_0_0_10"/>
<dbReference type="PROSITE" id="PS50113">
    <property type="entry name" value="PAC"/>
    <property type="match status" value="3"/>
</dbReference>
<dbReference type="Pfam" id="PF13426">
    <property type="entry name" value="PAS_9"/>
    <property type="match status" value="5"/>
</dbReference>
<evidence type="ECO:0000259" key="9">
    <source>
        <dbReference type="PROSITE" id="PS50113"/>
    </source>
</evidence>
<dbReference type="Pfam" id="PF02518">
    <property type="entry name" value="HATPase_c"/>
    <property type="match status" value="1"/>
</dbReference>
<dbReference type="SUPFAM" id="SSF55874">
    <property type="entry name" value="ATPase domain of HSP90 chaperone/DNA topoisomerase II/histidine kinase"/>
    <property type="match status" value="1"/>
</dbReference>
<evidence type="ECO:0000256" key="1">
    <source>
        <dbReference type="ARBA" id="ARBA00000085"/>
    </source>
</evidence>
<keyword evidence="3" id="KW-0597">Phosphoprotein</keyword>
<feature type="domain" description="Histidine kinase" evidence="7">
    <location>
        <begin position="903"/>
        <end position="1137"/>
    </location>
</feature>
<gene>
    <name evidence="10" type="ordered locus">Palpr_2166</name>
</gene>
<dbReference type="InterPro" id="IPR052162">
    <property type="entry name" value="Sensor_kinase/Photoreceptor"/>
</dbReference>
<accession>E4T6F8</accession>
<feature type="coiled-coil region" evidence="6">
    <location>
        <begin position="747"/>
        <end position="777"/>
    </location>
</feature>
<dbReference type="CDD" id="cd00082">
    <property type="entry name" value="HisKA"/>
    <property type="match status" value="1"/>
</dbReference>
<dbReference type="InterPro" id="IPR005467">
    <property type="entry name" value="His_kinase_dom"/>
</dbReference>
<dbReference type="Proteomes" id="UP000008718">
    <property type="component" value="Chromosome"/>
</dbReference>
<evidence type="ECO:0000313" key="11">
    <source>
        <dbReference type="Proteomes" id="UP000008718"/>
    </source>
</evidence>
<dbReference type="KEGG" id="ppn:Palpr_2166"/>
<evidence type="ECO:0000313" key="10">
    <source>
        <dbReference type="EMBL" id="ADQ80302.1"/>
    </source>
</evidence>
<comment type="catalytic activity">
    <reaction evidence="1">
        <text>ATP + protein L-histidine = ADP + protein N-phospho-L-histidine.</text>
        <dbReference type="EC" id="2.7.13.3"/>
    </reaction>
</comment>
<organism evidence="10 11">
    <name type="scientific">Paludibacter propionicigenes (strain DSM 17365 / JCM 13257 / WB4)</name>
    <dbReference type="NCBI Taxonomy" id="694427"/>
    <lineage>
        <taxon>Bacteria</taxon>
        <taxon>Pseudomonadati</taxon>
        <taxon>Bacteroidota</taxon>
        <taxon>Bacteroidia</taxon>
        <taxon>Bacteroidales</taxon>
        <taxon>Paludibacteraceae</taxon>
        <taxon>Paludibacter</taxon>
    </lineage>
</organism>
<dbReference type="SUPFAM" id="SSF47384">
    <property type="entry name" value="Homodimeric domain of signal transducing histidine kinase"/>
    <property type="match status" value="1"/>
</dbReference>
<dbReference type="InterPro" id="IPR036097">
    <property type="entry name" value="HisK_dim/P_sf"/>
</dbReference>
<dbReference type="PANTHER" id="PTHR43304:SF1">
    <property type="entry name" value="PAC DOMAIN-CONTAINING PROTEIN"/>
    <property type="match status" value="1"/>
</dbReference>
<feature type="domain" description="PAC" evidence="9">
    <location>
        <begin position="343"/>
        <end position="393"/>
    </location>
</feature>
<keyword evidence="11" id="KW-1185">Reference proteome</keyword>
<dbReference type="Gene3D" id="1.10.287.130">
    <property type="match status" value="1"/>
</dbReference>
<reference key="1">
    <citation type="submission" date="2010-11" db="EMBL/GenBank/DDBJ databases">
        <title>The complete genome of Paludibacter propionicigenes DSM 17365.</title>
        <authorList>
            <consortium name="US DOE Joint Genome Institute (JGI-PGF)"/>
            <person name="Lucas S."/>
            <person name="Copeland A."/>
            <person name="Lapidus A."/>
            <person name="Bruce D."/>
            <person name="Goodwin L."/>
            <person name="Pitluck S."/>
            <person name="Kyrpides N."/>
            <person name="Mavromatis K."/>
            <person name="Ivanova N."/>
            <person name="Munk A.C."/>
            <person name="Brettin T."/>
            <person name="Detter J.C."/>
            <person name="Han C."/>
            <person name="Tapia R."/>
            <person name="Land M."/>
            <person name="Hauser L."/>
            <person name="Markowitz V."/>
            <person name="Cheng J.-F."/>
            <person name="Hugenholtz P."/>
            <person name="Woyke T."/>
            <person name="Wu D."/>
            <person name="Gronow S."/>
            <person name="Wellnitz S."/>
            <person name="Brambilla E."/>
            <person name="Klenk H.-P."/>
            <person name="Eisen J.A."/>
        </authorList>
    </citation>
    <scope>NUCLEOTIDE SEQUENCE</scope>
    <source>
        <strain>WB4</strain>
    </source>
</reference>
<dbReference type="Gene3D" id="3.30.450.20">
    <property type="entry name" value="PAS domain"/>
    <property type="match status" value="7"/>
</dbReference>
<feature type="domain" description="PAS" evidence="8">
    <location>
        <begin position="519"/>
        <end position="562"/>
    </location>
</feature>
<dbReference type="eggNOG" id="COG4251">
    <property type="taxonomic scope" value="Bacteria"/>
</dbReference>
<evidence type="ECO:0000256" key="5">
    <source>
        <dbReference type="ARBA" id="ARBA00022777"/>
    </source>
</evidence>
<evidence type="ECO:0000259" key="7">
    <source>
        <dbReference type="PROSITE" id="PS50109"/>
    </source>
</evidence>
<dbReference type="EC" id="2.7.13.3" evidence="2"/>
<keyword evidence="4" id="KW-0808">Transferase</keyword>
<dbReference type="FunFam" id="3.30.565.10:FF:000006">
    <property type="entry name" value="Sensor histidine kinase WalK"/>
    <property type="match status" value="1"/>
</dbReference>
<dbReference type="NCBIfam" id="TIGR00229">
    <property type="entry name" value="sensory_box"/>
    <property type="match status" value="6"/>
</dbReference>
<reference evidence="10 11" key="2">
    <citation type="journal article" date="2011" name="Stand. Genomic Sci.">
        <title>Complete genome sequence of Paludibacter propionicigenes type strain (WB4).</title>
        <authorList>
            <person name="Gronow S."/>
            <person name="Munk C."/>
            <person name="Lapidus A."/>
            <person name="Nolan M."/>
            <person name="Lucas S."/>
            <person name="Hammon N."/>
            <person name="Deshpande S."/>
            <person name="Cheng J.F."/>
            <person name="Tapia R."/>
            <person name="Han C."/>
            <person name="Goodwin L."/>
            <person name="Pitluck S."/>
            <person name="Liolios K."/>
            <person name="Ivanova N."/>
            <person name="Mavromatis K."/>
            <person name="Mikhailova N."/>
            <person name="Pati A."/>
            <person name="Chen A."/>
            <person name="Palaniappan K."/>
            <person name="Land M."/>
            <person name="Hauser L."/>
            <person name="Chang Y.J."/>
            <person name="Jeffries C.D."/>
            <person name="Brambilla E."/>
            <person name="Rohde M."/>
            <person name="Goker M."/>
            <person name="Detter J.C."/>
            <person name="Woyke T."/>
            <person name="Bristow J."/>
            <person name="Eisen J.A."/>
            <person name="Markowitz V."/>
            <person name="Hugenholtz P."/>
            <person name="Kyrpides N.C."/>
            <person name="Klenk H.P."/>
        </authorList>
    </citation>
    <scope>NUCLEOTIDE SEQUENCE [LARGE SCALE GENOMIC DNA]</scope>
    <source>
        <strain evidence="11">DSM 17365 / JCM 13257 / WB4</strain>
    </source>
</reference>
<dbReference type="PANTHER" id="PTHR43304">
    <property type="entry name" value="PHYTOCHROME-LIKE PROTEIN CPH1"/>
    <property type="match status" value="1"/>
</dbReference>
<dbReference type="AlphaFoldDB" id="E4T6F8"/>
<feature type="domain" description="PAS" evidence="8">
    <location>
        <begin position="642"/>
        <end position="691"/>
    </location>
</feature>
<dbReference type="SUPFAM" id="SSF55785">
    <property type="entry name" value="PYP-like sensor domain (PAS domain)"/>
    <property type="match status" value="6"/>
</dbReference>
<sequence>MKKQMHANSITIAEANHDLLVNGILNSITNAFFSVDFEYRYTGYNELHVRRMKELYNVDVKLGDKLSDYQTLQIDWLKAKSFIDKALAGETFTEYVYLGYSGSKQLYSEVSHSPILNRKNEVIGVSIFSKDVTERKAIEDALKASELKYRGLVDNSPNAIAIYCDEKVVFVNNACFKLIGATTRNELIDKQVLDFIHPEFKELAASRMKEASINHKVLPLINERLIKLDGSYVDVGVKSIPIEFDGKHAVQLIIHDLTELRQAEEKIRETEILFSQAFNASPAAMSIANQKNGSYIAVNESFLLIAELHREDVIGKTPEELNLIDKDTRQKLKAQLIENGILTDVEVQAKSASGKPLVLMFSVQITELAGERCILSTMQDITERKKIEQALRESEEKFKKAFMTSPDCLNINRLDNGTYVLANEGFTKILGYTENEIIGRTSLEMNIWLNPAERDNWIKILFEDRKVDNFVTQFRTKTGELIYALVSAAIIELDGIPHVLSLTRDITKQKLVENSLRSSEEKYRSLFENNTSVMLLINPETAEIVDANPTACEFYGWTYDEICTKKITDINILPSDEIFNVMKDAKLKGRKHFHFVHRKANGELRDIEAFSTPIKDGDKNFLFTIIHDITSRVRAQKALNESEEKFKKAFTTSPDSVSINRLEDGVYVSVNDGFTRIMGYDRDEILGQSSIDKNVWVDANDRKKMVNEVKEKGFIENLVAQFRTKSGKLVYGMMSASIIELDGVKHVLNITRDIDKLKQAEKALQESEEKLSTLFSSMTEMVAMHELVFDEDGNVINYQITDCNNAYCQIFGIKKEDVIGKLATEFYHCESAPYLELYSKVGITGESYEFNTFYAPAGRHFLISAVSTKKNCFSTIASDITDIQRIQELITDKNKELENYLYVASHDLRSPLINIQGFSQRLQKQSEDIKAILADSKSESEKKAEIDKITNEGMPKTVDFILSNVSKMDTLIKSLLQISRSGRLMLNVNKIDMNQLINKIIAAHNYQITELSAQVIIQNLDYCYGDENQLNQLFSNIIDNALKYHDPNRLLKIEISSEVQYKKVRYAISDTGIGISSHSFEKIWDVFYRVDAKSSQVGEGIGLSIAKRIASKHNGKIWVESVEGKGSTFFIELQKQDFLEL</sequence>
<feature type="domain" description="PAS" evidence="8">
    <location>
        <begin position="787"/>
        <end position="828"/>
    </location>
</feature>
<dbReference type="SMART" id="SM00387">
    <property type="entry name" value="HATPase_c"/>
    <property type="match status" value="1"/>
</dbReference>
<dbReference type="InterPro" id="IPR000700">
    <property type="entry name" value="PAS-assoc_C"/>
</dbReference>
<dbReference type="EMBL" id="CP002345">
    <property type="protein sequence ID" value="ADQ80302.1"/>
    <property type="molecule type" value="Genomic_DNA"/>
</dbReference>
<dbReference type="OrthoDB" id="9796457at2"/>
<evidence type="ECO:0000256" key="2">
    <source>
        <dbReference type="ARBA" id="ARBA00012438"/>
    </source>
</evidence>